<dbReference type="Gene3D" id="2.90.10.30">
    <property type="match status" value="1"/>
</dbReference>
<dbReference type="EMBL" id="JANJYI010000006">
    <property type="protein sequence ID" value="KAK2646989.1"/>
    <property type="molecule type" value="Genomic_DNA"/>
</dbReference>
<dbReference type="InterPro" id="IPR011009">
    <property type="entry name" value="Kinase-like_dom_sf"/>
</dbReference>
<dbReference type="InterPro" id="IPR000858">
    <property type="entry name" value="S_locus_glycoprot_dom"/>
</dbReference>
<dbReference type="InterPro" id="IPR036426">
    <property type="entry name" value="Bulb-type_lectin_dom_sf"/>
</dbReference>
<keyword evidence="4" id="KW-1133">Transmembrane helix</keyword>
<dbReference type="Proteomes" id="UP001280121">
    <property type="component" value="Unassembled WGS sequence"/>
</dbReference>
<comment type="caution">
    <text evidence="6">The sequence shown here is derived from an EMBL/GenBank/DDBJ whole genome shotgun (WGS) entry which is preliminary data.</text>
</comment>
<feature type="domain" description="S-locus glycoprotein" evidence="5">
    <location>
        <begin position="352"/>
        <end position="420"/>
    </location>
</feature>
<dbReference type="Gene3D" id="1.10.510.10">
    <property type="entry name" value="Transferase(Phosphotransferase) domain 1"/>
    <property type="match status" value="1"/>
</dbReference>
<keyword evidence="4" id="KW-0812">Transmembrane</keyword>
<dbReference type="SUPFAM" id="SSF51110">
    <property type="entry name" value="alpha-D-mannose-specific plant lectins"/>
    <property type="match status" value="1"/>
</dbReference>
<keyword evidence="2" id="KW-1015">Disulfide bond</keyword>
<keyword evidence="4" id="KW-0472">Membrane</keyword>
<sequence>MVRDDERSSGMVTDDERSGGMPTPPHFVKAASTTRINGGGETMRVTIEAAGCFTAMMDEFGVSGQSGWLVGRVRAIGNSWTNWGYFSLRVFLSFRVVYNHPLTQPYIHAQQTPKPVEINLKAFSFQELREATNDFKNRIGRGGFSTVYAGVLTLDGEEVEVAVKKLEKDTTSLCSGSTCELVWSSWPNIFKYRLSRAEARSTVQLTDAGRLLLNYFNGIVRSIGSGVAASFGLMKDDDNFVLKDPNSALIWQSFGSPTDTILRGQVLAKGQRLFSNSKGTIDYSTGNYMSEMQSFDRKLVLSAYRFVDPGYWLTDTQGENRSLVFSPSGFLYIVNSSNDNIYSLTRNIPTPAEDYYHRATINDHGNFQQFVHYKNGSNWTLVWSPFDEPCTANSICGVYGMFSSPDNETETCNYLPGHTPLDPDNVFEGCRHETVMNYSAENSRDNYTVELIEDADFVSDSLGDLGQVDHVDMEECKKAIMDNCYSLAAYCVNSTCRKKRTPLVNAKNSVSTKGIMALIKVPIKTGNPDIEKPTNKKKFNSRAFLEIGSIISATLAFLFGVTAIYYNPVAQRFIKRNYGVMLLEIICGRRHIELDRVEEESEEDDLFLPGWVVSCVISGKLEMVVSHDPEALSDFQRFERMAMVGLWCINPDPIMRPSMNRVVQMLEGTLEVGIPPLIHDHM</sequence>
<proteinExistence type="predicted"/>
<dbReference type="PANTHER" id="PTHR47976:SF64">
    <property type="entry name" value="RECEPTOR-LIKE SERINE_THREONINE-PROTEIN KINASE"/>
    <property type="match status" value="1"/>
</dbReference>
<evidence type="ECO:0000256" key="4">
    <source>
        <dbReference type="SAM" id="Phobius"/>
    </source>
</evidence>
<feature type="transmembrane region" description="Helical" evidence="4">
    <location>
        <begin position="543"/>
        <end position="566"/>
    </location>
</feature>
<protein>
    <recommendedName>
        <fullName evidence="5">S-locus glycoprotein domain-containing protein</fullName>
    </recommendedName>
</protein>
<dbReference type="InterPro" id="IPR051343">
    <property type="entry name" value="G-type_lectin_kinases/EP1-like"/>
</dbReference>
<organism evidence="6 7">
    <name type="scientific">Dipteronia dyeriana</name>
    <dbReference type="NCBI Taxonomy" id="168575"/>
    <lineage>
        <taxon>Eukaryota</taxon>
        <taxon>Viridiplantae</taxon>
        <taxon>Streptophyta</taxon>
        <taxon>Embryophyta</taxon>
        <taxon>Tracheophyta</taxon>
        <taxon>Spermatophyta</taxon>
        <taxon>Magnoliopsida</taxon>
        <taxon>eudicotyledons</taxon>
        <taxon>Gunneridae</taxon>
        <taxon>Pentapetalae</taxon>
        <taxon>rosids</taxon>
        <taxon>malvids</taxon>
        <taxon>Sapindales</taxon>
        <taxon>Sapindaceae</taxon>
        <taxon>Hippocastanoideae</taxon>
        <taxon>Acereae</taxon>
        <taxon>Dipteronia</taxon>
    </lineage>
</organism>
<evidence type="ECO:0000313" key="7">
    <source>
        <dbReference type="Proteomes" id="UP001280121"/>
    </source>
</evidence>
<feature type="compositionally biased region" description="Basic and acidic residues" evidence="3">
    <location>
        <begin position="1"/>
        <end position="18"/>
    </location>
</feature>
<keyword evidence="1" id="KW-0732">Signal</keyword>
<dbReference type="AlphaFoldDB" id="A0AAD9U354"/>
<dbReference type="Pfam" id="PF00954">
    <property type="entry name" value="S_locus_glycop"/>
    <property type="match status" value="1"/>
</dbReference>
<evidence type="ECO:0000259" key="5">
    <source>
        <dbReference type="Pfam" id="PF00954"/>
    </source>
</evidence>
<evidence type="ECO:0000313" key="6">
    <source>
        <dbReference type="EMBL" id="KAK2646989.1"/>
    </source>
</evidence>
<feature type="region of interest" description="Disordered" evidence="3">
    <location>
        <begin position="1"/>
        <end position="26"/>
    </location>
</feature>
<evidence type="ECO:0000256" key="3">
    <source>
        <dbReference type="SAM" id="MobiDB-lite"/>
    </source>
</evidence>
<dbReference type="Gene3D" id="3.30.200.20">
    <property type="entry name" value="Phosphorylase Kinase, domain 1"/>
    <property type="match status" value="1"/>
</dbReference>
<dbReference type="SUPFAM" id="SSF56112">
    <property type="entry name" value="Protein kinase-like (PK-like)"/>
    <property type="match status" value="2"/>
</dbReference>
<dbReference type="GO" id="GO:0048544">
    <property type="term" value="P:recognition of pollen"/>
    <property type="evidence" value="ECO:0007669"/>
    <property type="project" value="InterPro"/>
</dbReference>
<evidence type="ECO:0000256" key="2">
    <source>
        <dbReference type="ARBA" id="ARBA00023157"/>
    </source>
</evidence>
<gene>
    <name evidence="6" type="ORF">Ddye_022184</name>
</gene>
<dbReference type="PANTHER" id="PTHR47976">
    <property type="entry name" value="G-TYPE LECTIN S-RECEPTOR-LIKE SERINE/THREONINE-PROTEIN KINASE SD2-5"/>
    <property type="match status" value="1"/>
</dbReference>
<name>A0AAD9U354_9ROSI</name>
<keyword evidence="7" id="KW-1185">Reference proteome</keyword>
<accession>A0AAD9U354</accession>
<reference evidence="6" key="1">
    <citation type="journal article" date="2023" name="Plant J.">
        <title>Genome sequences and population genomics provide insights into the demographic history, inbreeding, and mutation load of two 'living fossil' tree species of Dipteronia.</title>
        <authorList>
            <person name="Feng Y."/>
            <person name="Comes H.P."/>
            <person name="Chen J."/>
            <person name="Zhu S."/>
            <person name="Lu R."/>
            <person name="Zhang X."/>
            <person name="Li P."/>
            <person name="Qiu J."/>
            <person name="Olsen K.M."/>
            <person name="Qiu Y."/>
        </authorList>
    </citation>
    <scope>NUCLEOTIDE SEQUENCE</scope>
    <source>
        <strain evidence="6">KIB01</strain>
    </source>
</reference>
<evidence type="ECO:0000256" key="1">
    <source>
        <dbReference type="ARBA" id="ARBA00022729"/>
    </source>
</evidence>